<evidence type="ECO:0000313" key="2">
    <source>
        <dbReference type="EMBL" id="ACD14531.1"/>
    </source>
</evidence>
<name>B2SZX0_PARPJ</name>
<dbReference type="RefSeq" id="WP_012431190.1">
    <property type="nucleotide sequence ID" value="NC_010681.1"/>
</dbReference>
<protein>
    <submittedName>
        <fullName evidence="2">Uncharacterized protein</fullName>
    </submittedName>
</protein>
<proteinExistence type="predicted"/>
<sequence length="95" mass="10053">MTIIFVICLLVAFVLIARRSPAFMTWAGKNQLAAGAIGLLVFGGALLTLKHVSTADGLQQSYVSKSVTQGSAAPAETHTTMHDALPFHVFSQGHD</sequence>
<organism evidence="2 3">
    <name type="scientific">Paraburkholderia phytofirmans (strain DSM 17436 / LMG 22146 / PsJN)</name>
    <name type="common">Burkholderia phytofirmans</name>
    <dbReference type="NCBI Taxonomy" id="398527"/>
    <lineage>
        <taxon>Bacteria</taxon>
        <taxon>Pseudomonadati</taxon>
        <taxon>Pseudomonadota</taxon>
        <taxon>Betaproteobacteria</taxon>
        <taxon>Burkholderiales</taxon>
        <taxon>Burkholderiaceae</taxon>
        <taxon>Paraburkholderia</taxon>
    </lineage>
</organism>
<gene>
    <name evidence="2" type="ordered locus">Bphyt_0081</name>
</gene>
<keyword evidence="1" id="KW-1133">Transmembrane helix</keyword>
<dbReference type="AlphaFoldDB" id="B2SZX0"/>
<dbReference type="KEGG" id="bpy:Bphyt_0081"/>
<reference evidence="2 3" key="1">
    <citation type="journal article" date="2011" name="J. Bacteriol.">
        <title>Complete genome sequence of the plant growth-promoting endophyte Burkholderia phytofirmans strain PsJN.</title>
        <authorList>
            <person name="Weilharter A."/>
            <person name="Mitter B."/>
            <person name="Shin M.V."/>
            <person name="Chain P.S."/>
            <person name="Nowak J."/>
            <person name="Sessitsch A."/>
        </authorList>
    </citation>
    <scope>NUCLEOTIDE SEQUENCE [LARGE SCALE GENOMIC DNA]</scope>
    <source>
        <strain evidence="3">DSM 17436 / LMG 22146 / PsJN</strain>
    </source>
</reference>
<feature type="transmembrane region" description="Helical" evidence="1">
    <location>
        <begin position="32"/>
        <end position="49"/>
    </location>
</feature>
<dbReference type="HOGENOM" id="CLU_2367454_0_0_4"/>
<keyword evidence="1" id="KW-0812">Transmembrane</keyword>
<accession>B2SZX0</accession>
<dbReference type="OrthoDB" id="9869157at2"/>
<evidence type="ECO:0000256" key="1">
    <source>
        <dbReference type="SAM" id="Phobius"/>
    </source>
</evidence>
<dbReference type="Proteomes" id="UP000001739">
    <property type="component" value="Chromosome 1"/>
</dbReference>
<dbReference type="EMBL" id="CP001052">
    <property type="protein sequence ID" value="ACD14531.1"/>
    <property type="molecule type" value="Genomic_DNA"/>
</dbReference>
<evidence type="ECO:0000313" key="3">
    <source>
        <dbReference type="Proteomes" id="UP000001739"/>
    </source>
</evidence>
<keyword evidence="1" id="KW-0472">Membrane</keyword>